<reference evidence="2 3" key="1">
    <citation type="submission" date="2014-03" db="EMBL/GenBank/DDBJ databases">
        <title>complete genome sequence of Flavobacteriaceae bacterium JBKA-6.</title>
        <authorList>
            <person name="Takano T."/>
            <person name="Nakamura Y."/>
            <person name="Takuma S."/>
            <person name="Yasuike M."/>
            <person name="Matsuyama T."/>
            <person name="Sakai T."/>
            <person name="Fujiwara A."/>
            <person name="Kimoto K."/>
            <person name="Fukuda Y."/>
            <person name="Kondo H."/>
            <person name="Hirono I."/>
            <person name="Nakayasu C."/>
        </authorList>
    </citation>
    <scope>NUCLEOTIDE SEQUENCE [LARGE SCALE GENOMIC DNA]</scope>
    <source>
        <strain evidence="2 3">JBKA-6</strain>
    </source>
</reference>
<accession>A0A1J1DZM2</accession>
<evidence type="ECO:0000313" key="2">
    <source>
        <dbReference type="EMBL" id="BAV95345.1"/>
    </source>
</evidence>
<evidence type="ECO:0000256" key="1">
    <source>
        <dbReference type="SAM" id="SignalP"/>
    </source>
</evidence>
<dbReference type="KEGG" id="ise:JBKA6_1332"/>
<feature type="signal peptide" evidence="1">
    <location>
        <begin position="1"/>
        <end position="21"/>
    </location>
</feature>
<gene>
    <name evidence="2" type="ORF">JBKA6_1332</name>
</gene>
<keyword evidence="1" id="KW-0732">Signal</keyword>
<proteinExistence type="predicted"/>
<dbReference type="PROSITE" id="PS51257">
    <property type="entry name" value="PROKAR_LIPOPROTEIN"/>
    <property type="match status" value="1"/>
</dbReference>
<dbReference type="RefSeq" id="WP_096687058.1">
    <property type="nucleotide sequence ID" value="NZ_AP014564.1"/>
</dbReference>
<sequence>MKIFKLKKVFLFILSVLFTFSCDKNKVIPDEENSQSTIPKEIISLKLEASQNTGIGSVDINAEVIESNGQKIYILLLPNGVNTDSESFIPTITISENTTINPENSSPQELGKITINENVFDLSQSGVEYTSYS</sequence>
<dbReference type="AlphaFoldDB" id="A0A1J1DZM2"/>
<keyword evidence="3" id="KW-1185">Reference proteome</keyword>
<evidence type="ECO:0008006" key="4">
    <source>
        <dbReference type="Google" id="ProtNLM"/>
    </source>
</evidence>
<dbReference type="EMBL" id="AP014564">
    <property type="protein sequence ID" value="BAV95345.1"/>
    <property type="molecule type" value="Genomic_DNA"/>
</dbReference>
<organism evidence="2 3">
    <name type="scientific">Ichthyobacterium seriolicida</name>
    <dbReference type="NCBI Taxonomy" id="242600"/>
    <lineage>
        <taxon>Bacteria</taxon>
        <taxon>Pseudomonadati</taxon>
        <taxon>Bacteroidota</taxon>
        <taxon>Flavobacteriia</taxon>
        <taxon>Flavobacteriales</taxon>
        <taxon>Ichthyobacteriaceae</taxon>
        <taxon>Ichthyobacterium</taxon>
    </lineage>
</organism>
<evidence type="ECO:0000313" key="3">
    <source>
        <dbReference type="Proteomes" id="UP000243197"/>
    </source>
</evidence>
<feature type="chain" id="PRO_5013040409" description="Lipoprotein" evidence="1">
    <location>
        <begin position="22"/>
        <end position="133"/>
    </location>
</feature>
<name>A0A1J1DZM2_9FLAO</name>
<protein>
    <recommendedName>
        <fullName evidence="4">Lipoprotein</fullName>
    </recommendedName>
</protein>
<dbReference type="Proteomes" id="UP000243197">
    <property type="component" value="Chromosome"/>
</dbReference>